<evidence type="ECO:0000313" key="2">
    <source>
        <dbReference type="Proteomes" id="UP000673375"/>
    </source>
</evidence>
<gene>
    <name evidence="1" type="ORF">I6N96_02255</name>
</gene>
<name>A0ABS4CFP4_9ENTE</name>
<comment type="caution">
    <text evidence="1">The sequence shown here is derived from an EMBL/GenBank/DDBJ whole genome shotgun (WGS) entry which is preliminary data.</text>
</comment>
<dbReference type="CDD" id="cd19958">
    <property type="entry name" value="pyocin_knob"/>
    <property type="match status" value="2"/>
</dbReference>
<evidence type="ECO:0000313" key="1">
    <source>
        <dbReference type="EMBL" id="MBP1045087.1"/>
    </source>
</evidence>
<sequence length="1159" mass="127066">MTQPIICNLDTERPIFPVDCPDGWWAVPVNDLSEIKKPDRDHAYLLPDNSVWILNYDGTAMIQLSDGGNGDGQPTQITNTDGYITITGSGTHKVTADLSEELVGSVESAVKDIQLSEGRMTFTKNDSSEIDIKLGDGLSIKDNEIFVDVEDKNEPTEVKNIDGFLNVSGSGTHDVTIDLDYDGLKKELDFYSKVETDERIVQSITGEQNTVSNTCDFEGKILGSLIENPNTAKMIGSPTLQNPDSTNLYELNQLRYDGIKALNDDKTYQVTNITDKNILQVVLTWNLIEEIERKYPNLFDSLGAATVAEKTAAVKKMVSSLTVNVWGYGSGIEGNKLTIASFYTLTNIWENSSVNQTNTTATMKKLTRTYSVDQLVNRIDEKGQVSVLAYAPASDGIIPSVVNIDYASLDYTLSVSASDIYARKTDVYTKKETEDRMFETISGEPVSVTEAIDFNEKLSGSTTENVNVAKWGGGLALQQPTTTTFTELNQTRYDSIGILDSKNATIQTSTTNSMIQMLFRWNLVKNIERKYPHFFESMGAETTKEKAEVLRSGVISSIITNAWASGSGAAANGLKLYRFNNLDKSWVLAHPTSVTGLAKVTATLKSPIQFEQAISDEGYFDSIIITEASDGMTASTLNVDYTDLEYTLTVAASDVYALKAESYTKTEIDTKLAEKTGMAAEISANADLNTYLTEGSYKCSNNTNAASLTNCPVGSAFNLQVIATSGVSGRAQILTTYTTTRPLTYYRATISGTFGSWYVRNDSITLEGDVTGTWTGNNAVNATATINTNIPKLAEKMDRAISILENQDLNLLNQEGFYRCSLNTTALTLLNKPEELNQAFALLQQRNSNDGWRQIIYNRSTLVTWERVGVNGAWGAWKKSVTDISLTGDVTGTVNALGNTNGSLTVPTTIVNAQKQKITADDGRPIATISSGMILDAVLSRAPGMRTYTFTNGTTDYPATANSSMRGHVYMASSSYGYVFAVDISGNTFIRTIVDSAWIGSWKIVATTTDIEVKQDRLVAGDDITIKDNVISVVPNAQIDAQALLNRVSIGAKYRTESTSTLSNVFFLYQDKDQNLSNLIDFEETTIYQGSKSQDVFGFAAISKLSGKYINEQESPQQIKSFIANLNVPLDRGYFYYVNLVINYEGTQYSVIKEITQYG</sequence>
<dbReference type="EMBL" id="JAEDXU010000001">
    <property type="protein sequence ID" value="MBP1045087.1"/>
    <property type="molecule type" value="Genomic_DNA"/>
</dbReference>
<dbReference type="RefSeq" id="WP_209555874.1">
    <property type="nucleotide sequence ID" value="NZ_JAEDXU010000001.1"/>
</dbReference>
<proteinExistence type="predicted"/>
<protein>
    <submittedName>
        <fullName evidence="1">Uncharacterized protein</fullName>
    </submittedName>
</protein>
<accession>A0ABS4CFP4</accession>
<dbReference type="Proteomes" id="UP000673375">
    <property type="component" value="Unassembled WGS sequence"/>
</dbReference>
<organism evidence="1 2">
    <name type="scientific">Enterococcus larvae</name>
    <dbReference type="NCBI Taxonomy" id="2794352"/>
    <lineage>
        <taxon>Bacteria</taxon>
        <taxon>Bacillati</taxon>
        <taxon>Bacillota</taxon>
        <taxon>Bacilli</taxon>
        <taxon>Lactobacillales</taxon>
        <taxon>Enterococcaceae</taxon>
        <taxon>Enterococcus</taxon>
    </lineage>
</organism>
<reference evidence="1 2" key="1">
    <citation type="submission" date="2020-12" db="EMBL/GenBank/DDBJ databases">
        <title>Vagococcus allomyrinae sp. nov. and Enterococcus lavae sp. nov., isolated from the larvae of Allomyrina dichotoma.</title>
        <authorList>
            <person name="Lee S.D."/>
        </authorList>
    </citation>
    <scope>NUCLEOTIDE SEQUENCE [LARGE SCALE GENOMIC DNA]</scope>
    <source>
        <strain evidence="1 2">BWM-S5</strain>
    </source>
</reference>
<keyword evidence="2" id="KW-1185">Reference proteome</keyword>